<gene>
    <name evidence="7" type="ORF">HNR67_006001</name>
</gene>
<keyword evidence="8" id="KW-1185">Reference proteome</keyword>
<dbReference type="PROSITE" id="PS00444">
    <property type="entry name" value="POLYPRENYL_SYNTHASE_2"/>
    <property type="match status" value="1"/>
</dbReference>
<keyword evidence="4" id="KW-0479">Metal-binding</keyword>
<keyword evidence="3 6" id="KW-0808">Transferase</keyword>
<organism evidence="7 8">
    <name type="scientific">Crossiella cryophila</name>
    <dbReference type="NCBI Taxonomy" id="43355"/>
    <lineage>
        <taxon>Bacteria</taxon>
        <taxon>Bacillati</taxon>
        <taxon>Actinomycetota</taxon>
        <taxon>Actinomycetes</taxon>
        <taxon>Pseudonocardiales</taxon>
        <taxon>Pseudonocardiaceae</taxon>
        <taxon>Crossiella</taxon>
    </lineage>
</organism>
<dbReference type="SFLD" id="SFLDG01017">
    <property type="entry name" value="Polyprenyl_Transferase_Like"/>
    <property type="match status" value="1"/>
</dbReference>
<dbReference type="GO" id="GO:0046872">
    <property type="term" value="F:metal ion binding"/>
    <property type="evidence" value="ECO:0007669"/>
    <property type="project" value="UniProtKB-KW"/>
</dbReference>
<dbReference type="SMR" id="A0A7W7FWR8"/>
<evidence type="ECO:0000256" key="1">
    <source>
        <dbReference type="ARBA" id="ARBA00001946"/>
    </source>
</evidence>
<reference evidence="7 8" key="1">
    <citation type="submission" date="2020-08" db="EMBL/GenBank/DDBJ databases">
        <title>Sequencing the genomes of 1000 actinobacteria strains.</title>
        <authorList>
            <person name="Klenk H.-P."/>
        </authorList>
    </citation>
    <scope>NUCLEOTIDE SEQUENCE [LARGE SCALE GENOMIC DNA]</scope>
    <source>
        <strain evidence="7 8">DSM 44230</strain>
    </source>
</reference>
<dbReference type="PROSITE" id="PS00723">
    <property type="entry name" value="POLYPRENYL_SYNTHASE_1"/>
    <property type="match status" value="1"/>
</dbReference>
<dbReference type="EC" id="2.5.1.10" evidence="7"/>
<dbReference type="SUPFAM" id="SSF48576">
    <property type="entry name" value="Terpenoid synthases"/>
    <property type="match status" value="1"/>
</dbReference>
<dbReference type="InterPro" id="IPR008949">
    <property type="entry name" value="Isoprenoid_synthase_dom_sf"/>
</dbReference>
<evidence type="ECO:0000256" key="6">
    <source>
        <dbReference type="RuleBase" id="RU004466"/>
    </source>
</evidence>
<dbReference type="RefSeq" id="WP_185005582.1">
    <property type="nucleotide sequence ID" value="NZ_BAAAUI010000017.1"/>
</dbReference>
<dbReference type="Gene3D" id="1.10.600.10">
    <property type="entry name" value="Farnesyl Diphosphate Synthase"/>
    <property type="match status" value="1"/>
</dbReference>
<dbReference type="Proteomes" id="UP000533598">
    <property type="component" value="Unassembled WGS sequence"/>
</dbReference>
<dbReference type="PANTHER" id="PTHR12001">
    <property type="entry name" value="GERANYLGERANYL PYROPHOSPHATE SYNTHASE"/>
    <property type="match status" value="1"/>
</dbReference>
<accession>A0A7W7FWR8</accession>
<comment type="similarity">
    <text evidence="2 6">Belongs to the FPP/GGPP synthase family.</text>
</comment>
<name>A0A7W7FWR8_9PSEU</name>
<proteinExistence type="inferred from homology"/>
<dbReference type="GO" id="GO:0004161">
    <property type="term" value="F:dimethylallyltranstransferase activity"/>
    <property type="evidence" value="ECO:0007669"/>
    <property type="project" value="UniProtKB-EC"/>
</dbReference>
<keyword evidence="5" id="KW-0460">Magnesium</keyword>
<dbReference type="InterPro" id="IPR033749">
    <property type="entry name" value="Polyprenyl_synt_CS"/>
</dbReference>
<evidence type="ECO:0000256" key="5">
    <source>
        <dbReference type="ARBA" id="ARBA00022842"/>
    </source>
</evidence>
<dbReference type="CDD" id="cd00685">
    <property type="entry name" value="Trans_IPPS_HT"/>
    <property type="match status" value="1"/>
</dbReference>
<dbReference type="EC" id="2.5.1.1" evidence="7"/>
<dbReference type="AlphaFoldDB" id="A0A7W7FWR8"/>
<evidence type="ECO:0000313" key="7">
    <source>
        <dbReference type="EMBL" id="MBB4679883.1"/>
    </source>
</evidence>
<sequence length="334" mass="36058">MQSADPRPELVLAGLAEAAEEKLRTRWSRTSSLLSTMCHYALVPSGKLFRPILLLESACAVGGSAEMVLPAAVGAECGHVASLIHDDIIDGDELRRGRRSVHSRFGAGNAIVAGDALIFDLFAGLAECRWTGVPDSRVAAALEAVARCGLDLCRGQSMEEELCRGLRFDLDSYLTMIRLKTAAFFQGACESGAILAGGTPEEVEALSRYALALGTAFQIQDDILGYTNTTEEMGKDNTSDSRNGRLTLPVILAYRNGGHPERRLLRQALTGEEELGHRHELILDLLDRTGALAAASKMAWHYAEASGTALLRLPPSPSRDRLALFGQLAIDRDR</sequence>
<evidence type="ECO:0000256" key="2">
    <source>
        <dbReference type="ARBA" id="ARBA00006706"/>
    </source>
</evidence>
<dbReference type="GO" id="GO:0004311">
    <property type="term" value="F:geranylgeranyl diphosphate synthase activity"/>
    <property type="evidence" value="ECO:0007669"/>
    <property type="project" value="UniProtKB-EC"/>
</dbReference>
<evidence type="ECO:0000313" key="8">
    <source>
        <dbReference type="Proteomes" id="UP000533598"/>
    </source>
</evidence>
<dbReference type="SFLD" id="SFLDS00005">
    <property type="entry name" value="Isoprenoid_Synthase_Type_I"/>
    <property type="match status" value="1"/>
</dbReference>
<dbReference type="EC" id="2.5.1.29" evidence="7"/>
<dbReference type="GO" id="GO:0004337">
    <property type="term" value="F:(2E,6E)-farnesyl diphosphate synthase activity"/>
    <property type="evidence" value="ECO:0007669"/>
    <property type="project" value="UniProtKB-EC"/>
</dbReference>
<dbReference type="InterPro" id="IPR000092">
    <property type="entry name" value="Polyprenyl_synt"/>
</dbReference>
<dbReference type="Pfam" id="PF00348">
    <property type="entry name" value="polyprenyl_synt"/>
    <property type="match status" value="1"/>
</dbReference>
<comment type="cofactor">
    <cofactor evidence="1">
        <name>Mg(2+)</name>
        <dbReference type="ChEBI" id="CHEBI:18420"/>
    </cofactor>
</comment>
<evidence type="ECO:0000256" key="3">
    <source>
        <dbReference type="ARBA" id="ARBA00022679"/>
    </source>
</evidence>
<comment type="caution">
    <text evidence="7">The sequence shown here is derived from an EMBL/GenBank/DDBJ whole genome shotgun (WGS) entry which is preliminary data.</text>
</comment>
<protein>
    <submittedName>
        <fullName evidence="7">Geranylgeranyl diphosphate synthase type I</fullName>
        <ecNumber evidence="7">2.5.1.1</ecNumber>
        <ecNumber evidence="7">2.5.1.10</ecNumber>
        <ecNumber evidence="7">2.5.1.29</ecNumber>
    </submittedName>
</protein>
<dbReference type="GO" id="GO:0008299">
    <property type="term" value="P:isoprenoid biosynthetic process"/>
    <property type="evidence" value="ECO:0007669"/>
    <property type="project" value="InterPro"/>
</dbReference>
<dbReference type="PANTHER" id="PTHR12001:SF69">
    <property type="entry name" value="ALL TRANS-POLYPRENYL-DIPHOSPHATE SYNTHASE PDSS1"/>
    <property type="match status" value="1"/>
</dbReference>
<evidence type="ECO:0000256" key="4">
    <source>
        <dbReference type="ARBA" id="ARBA00022723"/>
    </source>
</evidence>
<dbReference type="EMBL" id="JACHMH010000001">
    <property type="protein sequence ID" value="MBB4679883.1"/>
    <property type="molecule type" value="Genomic_DNA"/>
</dbReference>